<reference evidence="2 3" key="1">
    <citation type="journal article" date="2019" name="Fungal Biol. Biotechnol.">
        <title>Draft genome sequence of fastidious pathogen Ceratobasidium theobromae, which causes vascular-streak dieback in Theobroma cacao.</title>
        <authorList>
            <person name="Ali S.S."/>
            <person name="Asman A."/>
            <person name="Shao J."/>
            <person name="Firmansyah A.P."/>
            <person name="Susilo A.W."/>
            <person name="Rosmana A."/>
            <person name="McMahon P."/>
            <person name="Junaid M."/>
            <person name="Guest D."/>
            <person name="Kheng T.Y."/>
            <person name="Meinhardt L.W."/>
            <person name="Bailey B.A."/>
        </authorList>
    </citation>
    <scope>NUCLEOTIDE SEQUENCE [LARGE SCALE GENOMIC DNA]</scope>
    <source>
        <strain evidence="2 3">CT2</strain>
    </source>
</reference>
<evidence type="ECO:0008006" key="4">
    <source>
        <dbReference type="Google" id="ProtNLM"/>
    </source>
</evidence>
<gene>
    <name evidence="2" type="ORF">CTheo_1780</name>
</gene>
<feature type="transmembrane region" description="Helical" evidence="1">
    <location>
        <begin position="20"/>
        <end position="40"/>
    </location>
</feature>
<feature type="transmembrane region" description="Helical" evidence="1">
    <location>
        <begin position="46"/>
        <end position="62"/>
    </location>
</feature>
<evidence type="ECO:0000256" key="1">
    <source>
        <dbReference type="SAM" id="Phobius"/>
    </source>
</evidence>
<protein>
    <recommendedName>
        <fullName evidence="4">Transmembrane protein</fullName>
    </recommendedName>
</protein>
<evidence type="ECO:0000313" key="2">
    <source>
        <dbReference type="EMBL" id="KAB5594801.1"/>
    </source>
</evidence>
<organism evidence="2 3">
    <name type="scientific">Ceratobasidium theobromae</name>
    <dbReference type="NCBI Taxonomy" id="1582974"/>
    <lineage>
        <taxon>Eukaryota</taxon>
        <taxon>Fungi</taxon>
        <taxon>Dikarya</taxon>
        <taxon>Basidiomycota</taxon>
        <taxon>Agaricomycotina</taxon>
        <taxon>Agaricomycetes</taxon>
        <taxon>Cantharellales</taxon>
        <taxon>Ceratobasidiaceae</taxon>
        <taxon>Ceratobasidium</taxon>
    </lineage>
</organism>
<proteinExistence type="predicted"/>
<feature type="transmembrane region" description="Helical" evidence="1">
    <location>
        <begin position="95"/>
        <end position="115"/>
    </location>
</feature>
<comment type="caution">
    <text evidence="2">The sequence shown here is derived from an EMBL/GenBank/DDBJ whole genome shotgun (WGS) entry which is preliminary data.</text>
</comment>
<dbReference type="EMBL" id="SSOP01000016">
    <property type="protein sequence ID" value="KAB5594801.1"/>
    <property type="molecule type" value="Genomic_DNA"/>
</dbReference>
<keyword evidence="1" id="KW-0472">Membrane</keyword>
<dbReference type="OrthoDB" id="3241098at2759"/>
<feature type="transmembrane region" description="Helical" evidence="1">
    <location>
        <begin position="135"/>
        <end position="160"/>
    </location>
</feature>
<keyword evidence="1" id="KW-1133">Transmembrane helix</keyword>
<accession>A0A5N5QTA3</accession>
<dbReference type="AlphaFoldDB" id="A0A5N5QTA3"/>
<evidence type="ECO:0000313" key="3">
    <source>
        <dbReference type="Proteomes" id="UP000383932"/>
    </source>
</evidence>
<sequence>MSDRPICAIFPLNKTGRHLANLFIASSVFGILSFGFSMVFAGSTSIWLIPAAFSLTLIHHVVTRCKLTRSTHLNALNANSPAESRFSCLRHAANMSFLTFLALAWLAGGILNITFHALNMWELWPNHAELPPANVLVDLTSACAAIVESGLLVAIAVFCWKLGKEAKLERSRTAILEQIPEKRWAPYYTMVLMDYTLDQGFRVDRPEV</sequence>
<name>A0A5N5QTA3_9AGAM</name>
<dbReference type="Proteomes" id="UP000383932">
    <property type="component" value="Unassembled WGS sequence"/>
</dbReference>
<keyword evidence="1" id="KW-0812">Transmembrane</keyword>
<keyword evidence="3" id="KW-1185">Reference proteome</keyword>